<evidence type="ECO:0000256" key="1">
    <source>
        <dbReference type="SAM" id="MobiDB-lite"/>
    </source>
</evidence>
<keyword evidence="3" id="KW-1185">Reference proteome</keyword>
<feature type="region of interest" description="Disordered" evidence="1">
    <location>
        <begin position="50"/>
        <end position="72"/>
    </location>
</feature>
<gene>
    <name evidence="2" type="ORF">NDU88_002059</name>
</gene>
<comment type="caution">
    <text evidence="2">The sequence shown here is derived from an EMBL/GenBank/DDBJ whole genome shotgun (WGS) entry which is preliminary data.</text>
</comment>
<evidence type="ECO:0000313" key="2">
    <source>
        <dbReference type="EMBL" id="KAJ1198215.1"/>
    </source>
</evidence>
<dbReference type="EMBL" id="JANPWB010000003">
    <property type="protein sequence ID" value="KAJ1198215.1"/>
    <property type="molecule type" value="Genomic_DNA"/>
</dbReference>
<name>A0AAV7V9I1_PLEWA</name>
<sequence>MRSLVLKSHQAVGAMRLSEKLQGSDVVSTVIVCLHIYYLNPTEQEKKKKRLQLAHPAGEQTADLQPPDRDSGEWCGRHQTTWAIRGNVDRSLVARSHTALAPQQLVTLAAALRFSAKLAAVSRLALRHALFIMATRVATEEMRDL</sequence>
<dbReference type="AlphaFoldDB" id="A0AAV7V9I1"/>
<reference evidence="2" key="1">
    <citation type="journal article" date="2022" name="bioRxiv">
        <title>Sequencing and chromosome-scale assembly of the giantPleurodeles waltlgenome.</title>
        <authorList>
            <person name="Brown T."/>
            <person name="Elewa A."/>
            <person name="Iarovenko S."/>
            <person name="Subramanian E."/>
            <person name="Araus A.J."/>
            <person name="Petzold A."/>
            <person name="Susuki M."/>
            <person name="Suzuki K.-i.T."/>
            <person name="Hayashi T."/>
            <person name="Toyoda A."/>
            <person name="Oliveira C."/>
            <person name="Osipova E."/>
            <person name="Leigh N.D."/>
            <person name="Simon A."/>
            <person name="Yun M.H."/>
        </authorList>
    </citation>
    <scope>NUCLEOTIDE SEQUENCE</scope>
    <source>
        <strain evidence="2">20211129_DDA</strain>
        <tissue evidence="2">Liver</tissue>
    </source>
</reference>
<accession>A0AAV7V9I1</accession>
<proteinExistence type="predicted"/>
<dbReference type="Proteomes" id="UP001066276">
    <property type="component" value="Chromosome 2_1"/>
</dbReference>
<evidence type="ECO:0000313" key="3">
    <source>
        <dbReference type="Proteomes" id="UP001066276"/>
    </source>
</evidence>
<protein>
    <submittedName>
        <fullName evidence="2">Uncharacterized protein</fullName>
    </submittedName>
</protein>
<organism evidence="2 3">
    <name type="scientific">Pleurodeles waltl</name>
    <name type="common">Iberian ribbed newt</name>
    <dbReference type="NCBI Taxonomy" id="8319"/>
    <lineage>
        <taxon>Eukaryota</taxon>
        <taxon>Metazoa</taxon>
        <taxon>Chordata</taxon>
        <taxon>Craniata</taxon>
        <taxon>Vertebrata</taxon>
        <taxon>Euteleostomi</taxon>
        <taxon>Amphibia</taxon>
        <taxon>Batrachia</taxon>
        <taxon>Caudata</taxon>
        <taxon>Salamandroidea</taxon>
        <taxon>Salamandridae</taxon>
        <taxon>Pleurodelinae</taxon>
        <taxon>Pleurodeles</taxon>
    </lineage>
</organism>